<dbReference type="RefSeq" id="WP_377831646.1">
    <property type="nucleotide sequence ID" value="NZ_JBHRSK010000003.1"/>
</dbReference>
<gene>
    <name evidence="2" type="ORF">ACFOES_02825</name>
</gene>
<feature type="chain" id="PRO_5047302699" description="Translocase" evidence="1">
    <location>
        <begin position="18"/>
        <end position="371"/>
    </location>
</feature>
<proteinExistence type="predicted"/>
<feature type="signal peptide" evidence="1">
    <location>
        <begin position="1"/>
        <end position="17"/>
    </location>
</feature>
<protein>
    <recommendedName>
        <fullName evidence="4">Translocase</fullName>
    </recommendedName>
</protein>
<comment type="caution">
    <text evidence="2">The sequence shown here is derived from an EMBL/GenBank/DDBJ whole genome shotgun (WGS) entry which is preliminary data.</text>
</comment>
<reference evidence="3" key="1">
    <citation type="journal article" date="2019" name="Int. J. Syst. Evol. Microbiol.">
        <title>The Global Catalogue of Microorganisms (GCM) 10K type strain sequencing project: providing services to taxonomists for standard genome sequencing and annotation.</title>
        <authorList>
            <consortium name="The Broad Institute Genomics Platform"/>
            <consortium name="The Broad Institute Genome Sequencing Center for Infectious Disease"/>
            <person name="Wu L."/>
            <person name="Ma J."/>
        </authorList>
    </citation>
    <scope>NUCLEOTIDE SEQUENCE [LARGE SCALE GENOMIC DNA]</scope>
    <source>
        <strain evidence="3">KCTC 62192</strain>
    </source>
</reference>
<name>A0ABV7AD07_9RHOB</name>
<evidence type="ECO:0008006" key="4">
    <source>
        <dbReference type="Google" id="ProtNLM"/>
    </source>
</evidence>
<evidence type="ECO:0000313" key="2">
    <source>
        <dbReference type="EMBL" id="MFC2967018.1"/>
    </source>
</evidence>
<sequence>MKLIRKVSLVAATFFLAAATGQVMQTMQQGDPAPKPSASTASVIKAPVKAPVAMAPVAKSPAAPAAATKVADAVTADAVTQGAEIKVEPLSAQATAPMPMPVMPKFISSPPPALRAPVAPAPHAADQPVGPLPGGTVTPAPLTASCAPAKASLTVTPGAMLSLTLAAPCHASQRVVIRHGGLAFTAQTDAKGALTVQLPAMTENAEVTVRFAGGDTVAASAEVPELSLYDRVAVQWIGDDAFDLHGLEFGAEYGGPGDISAANPGSAAPATEPAAGFLVSLGDASVELPMLAQVYTYPTRLSARDGAVKIAIEAEVTDKTCGRDMLAETLRTRPNGDPVVKDLSVSMPGCDATGGYVELTGLLPDIQVAGN</sequence>
<evidence type="ECO:0000313" key="3">
    <source>
        <dbReference type="Proteomes" id="UP001595443"/>
    </source>
</evidence>
<dbReference type="EMBL" id="JBHRSK010000003">
    <property type="protein sequence ID" value="MFC2967018.1"/>
    <property type="molecule type" value="Genomic_DNA"/>
</dbReference>
<accession>A0ABV7AD07</accession>
<evidence type="ECO:0000256" key="1">
    <source>
        <dbReference type="SAM" id="SignalP"/>
    </source>
</evidence>
<keyword evidence="3" id="KW-1185">Reference proteome</keyword>
<organism evidence="2 3">
    <name type="scientific">Acidimangrovimonas pyrenivorans</name>
    <dbReference type="NCBI Taxonomy" id="2030798"/>
    <lineage>
        <taxon>Bacteria</taxon>
        <taxon>Pseudomonadati</taxon>
        <taxon>Pseudomonadota</taxon>
        <taxon>Alphaproteobacteria</taxon>
        <taxon>Rhodobacterales</taxon>
        <taxon>Paracoccaceae</taxon>
        <taxon>Acidimangrovimonas</taxon>
    </lineage>
</organism>
<keyword evidence="1" id="KW-0732">Signal</keyword>
<dbReference type="Proteomes" id="UP001595443">
    <property type="component" value="Unassembled WGS sequence"/>
</dbReference>